<organism evidence="1 2">
    <name type="scientific">Eumeta variegata</name>
    <name type="common">Bagworm moth</name>
    <name type="synonym">Eumeta japonica</name>
    <dbReference type="NCBI Taxonomy" id="151549"/>
    <lineage>
        <taxon>Eukaryota</taxon>
        <taxon>Metazoa</taxon>
        <taxon>Ecdysozoa</taxon>
        <taxon>Arthropoda</taxon>
        <taxon>Hexapoda</taxon>
        <taxon>Insecta</taxon>
        <taxon>Pterygota</taxon>
        <taxon>Neoptera</taxon>
        <taxon>Endopterygota</taxon>
        <taxon>Lepidoptera</taxon>
        <taxon>Glossata</taxon>
        <taxon>Ditrysia</taxon>
        <taxon>Tineoidea</taxon>
        <taxon>Psychidae</taxon>
        <taxon>Oiketicinae</taxon>
        <taxon>Eumeta</taxon>
    </lineage>
</organism>
<protein>
    <submittedName>
        <fullName evidence="1">Uncharacterized protein</fullName>
    </submittedName>
</protein>
<sequence>MTQCECLKDRRRISDVKERFYIPTQETGNALMTPLGSRVSMGGGDRLPSGAVNTSVGTRAARSLIRDNPVSDAQRVLAIYFDQFPSDISLSSACVRACMRECMCACMCVGVCVCVRERESECVCVREKERECV</sequence>
<dbReference type="OrthoDB" id="69646at2759"/>
<comment type="caution">
    <text evidence="1">The sequence shown here is derived from an EMBL/GenBank/DDBJ whole genome shotgun (WGS) entry which is preliminary data.</text>
</comment>
<accession>A0A4C1W7W2</accession>
<proteinExistence type="predicted"/>
<dbReference type="EMBL" id="BGZK01000479">
    <property type="protein sequence ID" value="GBP46207.1"/>
    <property type="molecule type" value="Genomic_DNA"/>
</dbReference>
<gene>
    <name evidence="1" type="ORF">EVAR_82206_1</name>
</gene>
<evidence type="ECO:0000313" key="2">
    <source>
        <dbReference type="Proteomes" id="UP000299102"/>
    </source>
</evidence>
<keyword evidence="2" id="KW-1185">Reference proteome</keyword>
<name>A0A4C1W7W2_EUMVA</name>
<evidence type="ECO:0000313" key="1">
    <source>
        <dbReference type="EMBL" id="GBP46207.1"/>
    </source>
</evidence>
<dbReference type="Proteomes" id="UP000299102">
    <property type="component" value="Unassembled WGS sequence"/>
</dbReference>
<reference evidence="1 2" key="1">
    <citation type="journal article" date="2019" name="Commun. Biol.">
        <title>The bagworm genome reveals a unique fibroin gene that provides high tensile strength.</title>
        <authorList>
            <person name="Kono N."/>
            <person name="Nakamura H."/>
            <person name="Ohtoshi R."/>
            <person name="Tomita M."/>
            <person name="Numata K."/>
            <person name="Arakawa K."/>
        </authorList>
    </citation>
    <scope>NUCLEOTIDE SEQUENCE [LARGE SCALE GENOMIC DNA]</scope>
</reference>
<dbReference type="AlphaFoldDB" id="A0A4C1W7W2"/>